<dbReference type="InterPro" id="IPR038718">
    <property type="entry name" value="SNF2-like_sf"/>
</dbReference>
<protein>
    <submittedName>
        <fullName evidence="8">DNA repair protein RAD5A</fullName>
    </submittedName>
</protein>
<evidence type="ECO:0000256" key="1">
    <source>
        <dbReference type="ARBA" id="ARBA00022737"/>
    </source>
</evidence>
<dbReference type="InterPro" id="IPR000330">
    <property type="entry name" value="SNF2_N"/>
</dbReference>
<dbReference type="Gene3D" id="3.40.50.300">
    <property type="entry name" value="P-loop containing nucleotide triphosphate hydrolases"/>
    <property type="match status" value="2"/>
</dbReference>
<comment type="caution">
    <text evidence="8">The sequence shown here is derived from an EMBL/GenBank/DDBJ whole genome shotgun (WGS) entry which is preliminary data.</text>
</comment>
<dbReference type="Pfam" id="PF24883">
    <property type="entry name" value="NPHP3_N"/>
    <property type="match status" value="1"/>
</dbReference>
<sequence>MARGPCAKRRRYGPGPTDRLTPESSGPISAPLAAPAGPDSATCEPLHTDSKLVCYGMIEKLPVTSAATMTVISNSSFVRVYLIDNRLVHDGACVGSLDDTAAQAFSTLAREDTVHLQLMAEAARSQSSTSHSKRIVALASVIVYGPRDLADDVGGFLDQCRYYLQDPISCEHNVPYINPHCLPGLSEHPINTFDLEQPHGLGHYFSASASLRALEAADGLPELEQPAALKTELRRHQKQALYFFVNRENSSCNSHVWQAKTSANGSSTYVNTITGVSQDASPPAWSGGILADEMGLGKTLQMIALIAAGKQPQEQFQPHILKPKAALRQPSCVARATLVVVPLNVMAVWESQLESHLHSGTLSWARHHRQNKILNPPTSAWPDIVLTTYSTVQAEFKRREGMCAGGVLFDKYWRRIILDEAHQVRNQIATSTAIASLKALSRWAITGTPIQNSVTDIAGLLRFLQFQPYDDAKAFDHDIAKYFRGNDIAEGTRRLKALCHPIMLRRSKEVIVLPSRQDLVRTVRFSPDEKREYRRIEGGFQSFLDDDQSSGRVPAQFSTIQLINKLRVFCNLGLASKSTTLATSRKRPVVTPGPDSAASIVASDVALGGTICTKCRQIVDATDTQASSEIAQGAYFSQCCQVYCNACAALGGYKAATGCTCNGYSPCLLQAVPSYLMQKALEGHCTPAQLGQGIVSSKVNALVHEVLASPSEKGVVFSFWITSLRMVQCALEEAGIWCVQFDGSVPPSARITAMEQFRADDNIKVMLVTVSSGGVGLDLTRASRVHLLEPQWNPAVENQALARVHRMGQQHPVVTMRYIVAESIEESPRLLIMASQSSSRNAAQLSAFLLVTEAVERFKETKHAKLDRFVQGLQKYAGNIEALSNGVSPYLPWIWAPYKLMLQATSDYMLAFDKLIDAYDKIAGTLPRLNLLADTFKDSPAMFEKLALYYADVLEFHRRAYKFVRRKSWKFFFMTTWANFDVRFNAILDSLARHSTSISQEATTIDIVEAKKWRETMAAETAAKENGRLFRQRSSVISWLDIDQPSQDDDCERLLQDCAKGSCDWMRKTPMIESWLKADTKNPVLWLHGKPGAGKTVICASLLDSLQGREDITLMFYFCKYNGHDSAPKVLKAFVLRLIDSNPNLIAVAFANFVEKCQKPSLKVLREMLREFVDKAIYHFAKSEIQELVAQKPFAGRRQHD</sequence>
<evidence type="ECO:0000256" key="2">
    <source>
        <dbReference type="ARBA" id="ARBA00022741"/>
    </source>
</evidence>
<organism evidence="8 9">
    <name type="scientific">Hirsutella rhossiliensis</name>
    <dbReference type="NCBI Taxonomy" id="111463"/>
    <lineage>
        <taxon>Eukaryota</taxon>
        <taxon>Fungi</taxon>
        <taxon>Dikarya</taxon>
        <taxon>Ascomycota</taxon>
        <taxon>Pezizomycotina</taxon>
        <taxon>Sordariomycetes</taxon>
        <taxon>Hypocreomycetidae</taxon>
        <taxon>Hypocreales</taxon>
        <taxon>Ophiocordycipitaceae</taxon>
        <taxon>Hirsutella</taxon>
    </lineage>
</organism>
<keyword evidence="2" id="KW-0547">Nucleotide-binding</keyword>
<accession>A0A9P8N7Y5</accession>
<evidence type="ECO:0000259" key="7">
    <source>
        <dbReference type="PROSITE" id="PS51194"/>
    </source>
</evidence>
<dbReference type="EMBL" id="JAIZPD010000001">
    <property type="protein sequence ID" value="KAH0968642.1"/>
    <property type="molecule type" value="Genomic_DNA"/>
</dbReference>
<dbReference type="PANTHER" id="PTHR45626">
    <property type="entry name" value="TRANSCRIPTION TERMINATION FACTOR 2-RELATED"/>
    <property type="match status" value="1"/>
</dbReference>
<dbReference type="Gene3D" id="3.40.50.10810">
    <property type="entry name" value="Tandem AAA-ATPase domain"/>
    <property type="match status" value="1"/>
</dbReference>
<keyword evidence="3" id="KW-0378">Hydrolase</keyword>
<evidence type="ECO:0000256" key="5">
    <source>
        <dbReference type="SAM" id="MobiDB-lite"/>
    </source>
</evidence>
<dbReference type="SMART" id="SM00487">
    <property type="entry name" value="DEXDc"/>
    <property type="match status" value="1"/>
</dbReference>
<gene>
    <name evidence="8" type="ORF">HRG_01284</name>
</gene>
<dbReference type="OrthoDB" id="4925952at2759"/>
<dbReference type="CDD" id="cd18793">
    <property type="entry name" value="SF2_C_SNF"/>
    <property type="match status" value="1"/>
</dbReference>
<keyword evidence="1" id="KW-0677">Repeat</keyword>
<evidence type="ECO:0000313" key="8">
    <source>
        <dbReference type="EMBL" id="KAH0968642.1"/>
    </source>
</evidence>
<dbReference type="SUPFAM" id="SSF52540">
    <property type="entry name" value="P-loop containing nucleoside triphosphate hydrolases"/>
    <property type="match status" value="2"/>
</dbReference>
<dbReference type="GO" id="GO:0008094">
    <property type="term" value="F:ATP-dependent activity, acting on DNA"/>
    <property type="evidence" value="ECO:0007669"/>
    <property type="project" value="TreeGrafter"/>
</dbReference>
<dbReference type="Proteomes" id="UP000824596">
    <property type="component" value="Unassembled WGS sequence"/>
</dbReference>
<feature type="region of interest" description="Disordered" evidence="5">
    <location>
        <begin position="1"/>
        <end position="41"/>
    </location>
</feature>
<dbReference type="Pfam" id="PF00271">
    <property type="entry name" value="Helicase_C"/>
    <property type="match status" value="1"/>
</dbReference>
<feature type="compositionally biased region" description="Basic residues" evidence="5">
    <location>
        <begin position="1"/>
        <end position="12"/>
    </location>
</feature>
<evidence type="ECO:0000256" key="4">
    <source>
        <dbReference type="ARBA" id="ARBA00022840"/>
    </source>
</evidence>
<dbReference type="GO" id="GO:0006281">
    <property type="term" value="P:DNA repair"/>
    <property type="evidence" value="ECO:0007669"/>
    <property type="project" value="TreeGrafter"/>
</dbReference>
<feature type="domain" description="Helicase ATP-binding" evidence="6">
    <location>
        <begin position="279"/>
        <end position="467"/>
    </location>
</feature>
<dbReference type="GeneID" id="68350413"/>
<dbReference type="InterPro" id="IPR056125">
    <property type="entry name" value="DUF7708"/>
</dbReference>
<dbReference type="CDD" id="cd18008">
    <property type="entry name" value="DEXDc_SHPRH-like"/>
    <property type="match status" value="1"/>
</dbReference>
<keyword evidence="4" id="KW-0067">ATP-binding</keyword>
<dbReference type="InterPro" id="IPR056884">
    <property type="entry name" value="NPHP3-like_N"/>
</dbReference>
<dbReference type="InterPro" id="IPR050628">
    <property type="entry name" value="SNF2_RAD54_helicase_TF"/>
</dbReference>
<dbReference type="Pfam" id="PF00176">
    <property type="entry name" value="SNF2-rel_dom"/>
    <property type="match status" value="1"/>
</dbReference>
<evidence type="ECO:0000256" key="3">
    <source>
        <dbReference type="ARBA" id="ARBA00022801"/>
    </source>
</evidence>
<dbReference type="SMART" id="SM00490">
    <property type="entry name" value="HELICc"/>
    <property type="match status" value="1"/>
</dbReference>
<dbReference type="PANTHER" id="PTHR45626:SF22">
    <property type="entry name" value="DNA REPAIR PROTEIN RAD5"/>
    <property type="match status" value="1"/>
</dbReference>
<feature type="domain" description="Helicase C-terminal" evidence="7">
    <location>
        <begin position="698"/>
        <end position="856"/>
    </location>
</feature>
<dbReference type="InterPro" id="IPR001650">
    <property type="entry name" value="Helicase_C-like"/>
</dbReference>
<dbReference type="InterPro" id="IPR049730">
    <property type="entry name" value="SNF2/RAD54-like_C"/>
</dbReference>
<proteinExistence type="predicted"/>
<dbReference type="InterPro" id="IPR027417">
    <property type="entry name" value="P-loop_NTPase"/>
</dbReference>
<evidence type="ECO:0000313" key="9">
    <source>
        <dbReference type="Proteomes" id="UP000824596"/>
    </source>
</evidence>
<keyword evidence="9" id="KW-1185">Reference proteome</keyword>
<dbReference type="GO" id="GO:0005634">
    <property type="term" value="C:nucleus"/>
    <property type="evidence" value="ECO:0007669"/>
    <property type="project" value="TreeGrafter"/>
</dbReference>
<dbReference type="PROSITE" id="PS51192">
    <property type="entry name" value="HELICASE_ATP_BIND_1"/>
    <property type="match status" value="1"/>
</dbReference>
<dbReference type="AlphaFoldDB" id="A0A9P8N7Y5"/>
<evidence type="ECO:0000259" key="6">
    <source>
        <dbReference type="PROSITE" id="PS51192"/>
    </source>
</evidence>
<name>A0A9P8N7Y5_9HYPO</name>
<reference evidence="8" key="1">
    <citation type="submission" date="2021-09" db="EMBL/GenBank/DDBJ databases">
        <title>A high-quality genome of the endoparasitic fungus Hirsutella rhossiliensis with a comparison of Hirsutella genomes reveals transposable elements contributing to genome size variation.</title>
        <authorList>
            <person name="Lin R."/>
            <person name="Jiao Y."/>
            <person name="Sun X."/>
            <person name="Ling J."/>
            <person name="Xie B."/>
            <person name="Cheng X."/>
        </authorList>
    </citation>
    <scope>NUCLEOTIDE SEQUENCE</scope>
    <source>
        <strain evidence="8">HR02</strain>
    </source>
</reference>
<dbReference type="PROSITE" id="PS51194">
    <property type="entry name" value="HELICASE_CTER"/>
    <property type="match status" value="1"/>
</dbReference>
<dbReference type="GO" id="GO:0005524">
    <property type="term" value="F:ATP binding"/>
    <property type="evidence" value="ECO:0007669"/>
    <property type="project" value="UniProtKB-KW"/>
</dbReference>
<dbReference type="InterPro" id="IPR014001">
    <property type="entry name" value="Helicase_ATP-bd"/>
</dbReference>
<dbReference type="GO" id="GO:0016787">
    <property type="term" value="F:hydrolase activity"/>
    <property type="evidence" value="ECO:0007669"/>
    <property type="project" value="UniProtKB-KW"/>
</dbReference>
<dbReference type="Pfam" id="PF24809">
    <property type="entry name" value="DUF7708"/>
    <property type="match status" value="1"/>
</dbReference>
<dbReference type="RefSeq" id="XP_044726155.1">
    <property type="nucleotide sequence ID" value="XM_044859755.1"/>
</dbReference>